<evidence type="ECO:0008006" key="3">
    <source>
        <dbReference type="Google" id="ProtNLM"/>
    </source>
</evidence>
<keyword evidence="2" id="KW-1185">Reference proteome</keyword>
<name>A0ABR8JIN2_9BACT</name>
<dbReference type="EMBL" id="JACWZZ010000001">
    <property type="protein sequence ID" value="MBD2714399.1"/>
    <property type="molecule type" value="Genomic_DNA"/>
</dbReference>
<sequence>MTSVNYNPDATVDDGTCKYPADALEGNYVYADTIVYTGAYGQGTTTIIRGGTFSVTKTGPTTVSVISFGDCPLAVTFNASKTSLAVLAANSCGGLRNFTCVVRGSGAKLSYRYEYSDPGGQGPLRGTGTKQP</sequence>
<dbReference type="RefSeq" id="WP_190783484.1">
    <property type="nucleotide sequence ID" value="NZ_JACWZZ010000001.1"/>
</dbReference>
<comment type="caution">
    <text evidence="1">The sequence shown here is derived from an EMBL/GenBank/DDBJ whole genome shotgun (WGS) entry which is preliminary data.</text>
</comment>
<evidence type="ECO:0000313" key="2">
    <source>
        <dbReference type="Proteomes" id="UP000642468"/>
    </source>
</evidence>
<dbReference type="Proteomes" id="UP000642468">
    <property type="component" value="Unassembled WGS sequence"/>
</dbReference>
<reference evidence="1 2" key="1">
    <citation type="submission" date="2020-09" db="EMBL/GenBank/DDBJ databases">
        <authorList>
            <person name="Kim M.K."/>
        </authorList>
    </citation>
    <scope>NUCLEOTIDE SEQUENCE [LARGE SCALE GENOMIC DNA]</scope>
    <source>
        <strain evidence="1 2">BT646</strain>
    </source>
</reference>
<accession>A0ABR8JIN2</accession>
<protein>
    <recommendedName>
        <fullName evidence="3">IPT/TIG domain-containing protein</fullName>
    </recommendedName>
</protein>
<proteinExistence type="predicted"/>
<gene>
    <name evidence="1" type="ORF">IC231_05065</name>
</gene>
<organism evidence="1 2">
    <name type="scientific">Hymenobacter duratus</name>
    <dbReference type="NCBI Taxonomy" id="2771356"/>
    <lineage>
        <taxon>Bacteria</taxon>
        <taxon>Pseudomonadati</taxon>
        <taxon>Bacteroidota</taxon>
        <taxon>Cytophagia</taxon>
        <taxon>Cytophagales</taxon>
        <taxon>Hymenobacteraceae</taxon>
        <taxon>Hymenobacter</taxon>
    </lineage>
</organism>
<evidence type="ECO:0000313" key="1">
    <source>
        <dbReference type="EMBL" id="MBD2714399.1"/>
    </source>
</evidence>